<accession>A0ACC1RXF3</accession>
<dbReference type="Proteomes" id="UP001148629">
    <property type="component" value="Unassembled WGS sequence"/>
</dbReference>
<name>A0ACC1RXF3_9HYPO</name>
<comment type="caution">
    <text evidence="1">The sequence shown here is derived from an EMBL/GenBank/DDBJ whole genome shotgun (WGS) entry which is preliminary data.</text>
</comment>
<evidence type="ECO:0000313" key="1">
    <source>
        <dbReference type="EMBL" id="KAJ3527463.1"/>
    </source>
</evidence>
<sequence>MSSTLKTFFYRINADCIPDVLNVIAALNSILGGPKQYRFVRDKEDLSTYTITTHHPQADDLITKLRSRGVITNQPDQNEGATSGGASPATTGQSPRQS</sequence>
<keyword evidence="2" id="KW-1185">Reference proteome</keyword>
<organism evidence="1 2">
    <name type="scientific">Fusarium decemcellulare</name>
    <dbReference type="NCBI Taxonomy" id="57161"/>
    <lineage>
        <taxon>Eukaryota</taxon>
        <taxon>Fungi</taxon>
        <taxon>Dikarya</taxon>
        <taxon>Ascomycota</taxon>
        <taxon>Pezizomycotina</taxon>
        <taxon>Sordariomycetes</taxon>
        <taxon>Hypocreomycetidae</taxon>
        <taxon>Hypocreales</taxon>
        <taxon>Nectriaceae</taxon>
        <taxon>Fusarium</taxon>
        <taxon>Fusarium decemcellulare species complex</taxon>
    </lineage>
</organism>
<gene>
    <name evidence="1" type="ORF">NM208_g10684</name>
</gene>
<proteinExistence type="predicted"/>
<dbReference type="EMBL" id="JANRMS010001555">
    <property type="protein sequence ID" value="KAJ3527463.1"/>
    <property type="molecule type" value="Genomic_DNA"/>
</dbReference>
<protein>
    <submittedName>
        <fullName evidence="1">Uncharacterized protein</fullName>
    </submittedName>
</protein>
<reference evidence="1" key="1">
    <citation type="submission" date="2022-08" db="EMBL/GenBank/DDBJ databases">
        <title>Genome Sequence of Fusarium decemcellulare.</title>
        <authorList>
            <person name="Buettner E."/>
        </authorList>
    </citation>
    <scope>NUCLEOTIDE SEQUENCE</scope>
    <source>
        <strain evidence="1">Babe19</strain>
    </source>
</reference>
<evidence type="ECO:0000313" key="2">
    <source>
        <dbReference type="Proteomes" id="UP001148629"/>
    </source>
</evidence>